<protein>
    <submittedName>
        <fullName evidence="2">Uncharacterized protein</fullName>
    </submittedName>
</protein>
<evidence type="ECO:0000313" key="2">
    <source>
        <dbReference type="EMBL" id="OAG42719.1"/>
    </source>
</evidence>
<dbReference type="Pfam" id="PF20174">
    <property type="entry name" value="DUF6540"/>
    <property type="match status" value="1"/>
</dbReference>
<dbReference type="AlphaFoldDB" id="A0A177FHQ7"/>
<dbReference type="Proteomes" id="UP000077002">
    <property type="component" value="Unassembled WGS sequence"/>
</dbReference>
<accession>A0A177FHQ7</accession>
<dbReference type="OrthoDB" id="4135672at2759"/>
<reference evidence="2 3" key="1">
    <citation type="submission" date="2016-03" db="EMBL/GenBank/DDBJ databases">
        <title>Draft genome sequence of the Fonsecaea monophora CBS 269.37.</title>
        <authorList>
            <person name="Bombassaro A."/>
            <person name="Vinicius W.A."/>
            <person name="De Hoog S."/>
            <person name="Sun J."/>
            <person name="Souza E.M."/>
            <person name="Raittz R.T."/>
            <person name="Costa F."/>
            <person name="Leao A.C."/>
            <person name="Tadra-Sfeir M.Z."/>
            <person name="Baura V."/>
            <person name="Balsanelli E."/>
            <person name="Pedrosa F.O."/>
            <person name="Moreno L.F."/>
            <person name="Steffens M.B."/>
            <person name="Xi L."/>
            <person name="Bocca A.L."/>
            <person name="Felipe M.S."/>
            <person name="Teixeira M."/>
            <person name="Telles Filho F.Q."/>
            <person name="Azevedo C.M."/>
            <person name="Gomes R."/>
            <person name="Vicente V.A."/>
        </authorList>
    </citation>
    <scope>NUCLEOTIDE SEQUENCE [LARGE SCALE GENOMIC DNA]</scope>
    <source>
        <strain evidence="2 3">CBS 269.37</strain>
    </source>
</reference>
<name>A0A177FHQ7_9EURO</name>
<comment type="caution">
    <text evidence="2">The sequence shown here is derived from an EMBL/GenBank/DDBJ whole genome shotgun (WGS) entry which is preliminary data.</text>
</comment>
<feature type="compositionally biased region" description="Polar residues" evidence="1">
    <location>
        <begin position="103"/>
        <end position="113"/>
    </location>
</feature>
<evidence type="ECO:0000256" key="1">
    <source>
        <dbReference type="SAM" id="MobiDB-lite"/>
    </source>
</evidence>
<keyword evidence="3" id="KW-1185">Reference proteome</keyword>
<organism evidence="2 3">
    <name type="scientific">Fonsecaea monophora</name>
    <dbReference type="NCBI Taxonomy" id="254056"/>
    <lineage>
        <taxon>Eukaryota</taxon>
        <taxon>Fungi</taxon>
        <taxon>Dikarya</taxon>
        <taxon>Ascomycota</taxon>
        <taxon>Pezizomycotina</taxon>
        <taxon>Eurotiomycetes</taxon>
        <taxon>Chaetothyriomycetidae</taxon>
        <taxon>Chaetothyriales</taxon>
        <taxon>Herpotrichiellaceae</taxon>
        <taxon>Fonsecaea</taxon>
    </lineage>
</organism>
<evidence type="ECO:0000313" key="3">
    <source>
        <dbReference type="Proteomes" id="UP000077002"/>
    </source>
</evidence>
<gene>
    <name evidence="2" type="ORF">AYO21_03002</name>
</gene>
<dbReference type="GeneID" id="34598174"/>
<proteinExistence type="predicted"/>
<dbReference type="RefSeq" id="XP_022514671.1">
    <property type="nucleotide sequence ID" value="XM_022652977.1"/>
</dbReference>
<feature type="region of interest" description="Disordered" evidence="1">
    <location>
        <begin position="91"/>
        <end position="124"/>
    </location>
</feature>
<sequence>MPLEVYKVRYTLAVPDPDMPGPRYHTVLFVKNTTNSDGTIHHVAGDLVSGMQYQAKKAKKPEDSQTFHNKELLGTVDASKYPAAFDQICRQQPAPPKQKKYNPATNRTEQVKPNGTFYAPGEPKPPMIKCTEWTETRAIPALIQAGIIRPR</sequence>
<dbReference type="InterPro" id="IPR046670">
    <property type="entry name" value="DUF6540"/>
</dbReference>
<dbReference type="EMBL" id="LVKK01000014">
    <property type="protein sequence ID" value="OAG42719.1"/>
    <property type="molecule type" value="Genomic_DNA"/>
</dbReference>